<feature type="transmembrane region" description="Helical" evidence="1">
    <location>
        <begin position="36"/>
        <end position="55"/>
    </location>
</feature>
<keyword evidence="3" id="KW-1185">Reference proteome</keyword>
<dbReference type="RefSeq" id="WP_310912455.1">
    <property type="nucleotide sequence ID" value="NZ_JAVLVT010000005.1"/>
</dbReference>
<evidence type="ECO:0000313" key="3">
    <source>
        <dbReference type="Proteomes" id="UP001250214"/>
    </source>
</evidence>
<evidence type="ECO:0000256" key="1">
    <source>
        <dbReference type="SAM" id="Phobius"/>
    </source>
</evidence>
<evidence type="ECO:0000313" key="2">
    <source>
        <dbReference type="EMBL" id="MDS1270900.1"/>
    </source>
</evidence>
<gene>
    <name evidence="2" type="ORF">RIF23_11365</name>
</gene>
<sequence>MSSPVRPVRTARSAMFAAVCCGVSGVGHGLATGTTIPGPGLLLGFVLLLGVGRAITCRERGYATILAWMLWGQLVLHLLFHQAQGSHGHAAPPAGEPAVAETAAPVAMDSPLAMLGLHIGAALLSAWWLRQGEAAVFTLARLVAAAATPLLLDLRRHRPVLPARVRIPLGTLDSPALHGAVLVDTQPSRGPPPR</sequence>
<proteinExistence type="predicted"/>
<keyword evidence="1" id="KW-0812">Transmembrane</keyword>
<feature type="transmembrane region" description="Helical" evidence="1">
    <location>
        <begin position="12"/>
        <end position="30"/>
    </location>
</feature>
<comment type="caution">
    <text evidence="2">The sequence shown here is derived from an EMBL/GenBank/DDBJ whole genome shotgun (WGS) entry which is preliminary data.</text>
</comment>
<feature type="transmembrane region" description="Helical" evidence="1">
    <location>
        <begin position="112"/>
        <end position="129"/>
    </location>
</feature>
<name>A0ABU2H7R6_9ACTN</name>
<evidence type="ECO:0008006" key="4">
    <source>
        <dbReference type="Google" id="ProtNLM"/>
    </source>
</evidence>
<dbReference type="EMBL" id="JAVLVT010000005">
    <property type="protein sequence ID" value="MDS1270900.1"/>
    <property type="molecule type" value="Genomic_DNA"/>
</dbReference>
<organism evidence="2 3">
    <name type="scientific">Lipingzhangella rawalii</name>
    <dbReference type="NCBI Taxonomy" id="2055835"/>
    <lineage>
        <taxon>Bacteria</taxon>
        <taxon>Bacillati</taxon>
        <taxon>Actinomycetota</taxon>
        <taxon>Actinomycetes</taxon>
        <taxon>Streptosporangiales</taxon>
        <taxon>Nocardiopsidaceae</taxon>
        <taxon>Lipingzhangella</taxon>
    </lineage>
</organism>
<dbReference type="Proteomes" id="UP001250214">
    <property type="component" value="Unassembled WGS sequence"/>
</dbReference>
<protein>
    <recommendedName>
        <fullName evidence="4">MFS transporter</fullName>
    </recommendedName>
</protein>
<reference evidence="3" key="1">
    <citation type="submission" date="2023-07" db="EMBL/GenBank/DDBJ databases">
        <title>Novel species in the genus Lipingzhangella isolated from Sambhar Salt Lake.</title>
        <authorList>
            <person name="Jiya N."/>
            <person name="Kajale S."/>
            <person name="Sharma A."/>
        </authorList>
    </citation>
    <scope>NUCLEOTIDE SEQUENCE [LARGE SCALE GENOMIC DNA]</scope>
    <source>
        <strain evidence="3">LS1_29</strain>
    </source>
</reference>
<keyword evidence="1" id="KW-0472">Membrane</keyword>
<feature type="transmembrane region" description="Helical" evidence="1">
    <location>
        <begin position="62"/>
        <end position="80"/>
    </location>
</feature>
<accession>A0ABU2H7R6</accession>
<keyword evidence="1" id="KW-1133">Transmembrane helix</keyword>